<feature type="transmembrane region" description="Helical" evidence="1">
    <location>
        <begin position="163"/>
        <end position="181"/>
    </location>
</feature>
<dbReference type="EMBL" id="DXGG01000179">
    <property type="protein sequence ID" value="HIW87755.1"/>
    <property type="molecule type" value="Genomic_DNA"/>
</dbReference>
<keyword evidence="1" id="KW-0812">Transmembrane</keyword>
<keyword evidence="1" id="KW-0472">Membrane</keyword>
<keyword evidence="1" id="KW-1133">Transmembrane helix</keyword>
<accession>A0A9D1RHX9</accession>
<reference evidence="2" key="2">
    <citation type="submission" date="2021-04" db="EMBL/GenBank/DDBJ databases">
        <authorList>
            <person name="Gilroy R."/>
        </authorList>
    </citation>
    <scope>NUCLEOTIDE SEQUENCE</scope>
    <source>
        <strain evidence="2">Gambia16-930</strain>
    </source>
</reference>
<gene>
    <name evidence="2" type="ORF">IAC47_05715</name>
</gene>
<organism evidence="2 3">
    <name type="scientific">Candidatus Onthomorpha intestinigallinarum</name>
    <dbReference type="NCBI Taxonomy" id="2840880"/>
    <lineage>
        <taxon>Bacteria</taxon>
        <taxon>Pseudomonadati</taxon>
        <taxon>Bacteroidota</taxon>
        <taxon>Bacteroidia</taxon>
        <taxon>Bacteroidales</taxon>
        <taxon>Candidatus Onthomorpha</taxon>
    </lineage>
</organism>
<dbReference type="PROSITE" id="PS51257">
    <property type="entry name" value="PROKAR_LIPOPROTEIN"/>
    <property type="match status" value="1"/>
</dbReference>
<reference evidence="2" key="1">
    <citation type="journal article" date="2021" name="PeerJ">
        <title>Extensive microbial diversity within the chicken gut microbiome revealed by metagenomics and culture.</title>
        <authorList>
            <person name="Gilroy R."/>
            <person name="Ravi A."/>
            <person name="Getino M."/>
            <person name="Pursley I."/>
            <person name="Horton D.L."/>
            <person name="Alikhan N.F."/>
            <person name="Baker D."/>
            <person name="Gharbi K."/>
            <person name="Hall N."/>
            <person name="Watson M."/>
            <person name="Adriaenssens E.M."/>
            <person name="Foster-Nyarko E."/>
            <person name="Jarju S."/>
            <person name="Secka A."/>
            <person name="Antonio M."/>
            <person name="Oren A."/>
            <person name="Chaudhuri R.R."/>
            <person name="La Ragione R."/>
            <person name="Hildebrand F."/>
            <person name="Pallen M.J."/>
        </authorList>
    </citation>
    <scope>NUCLEOTIDE SEQUENCE</scope>
    <source>
        <strain evidence="2">Gambia16-930</strain>
    </source>
</reference>
<evidence type="ECO:0008006" key="4">
    <source>
        <dbReference type="Google" id="ProtNLM"/>
    </source>
</evidence>
<evidence type="ECO:0000313" key="3">
    <source>
        <dbReference type="Proteomes" id="UP000824267"/>
    </source>
</evidence>
<dbReference type="Proteomes" id="UP000824267">
    <property type="component" value="Unassembled WGS sequence"/>
</dbReference>
<protein>
    <recommendedName>
        <fullName evidence="4">Lipoprotein</fullName>
    </recommendedName>
</protein>
<proteinExistence type="predicted"/>
<evidence type="ECO:0000313" key="2">
    <source>
        <dbReference type="EMBL" id="HIW87755.1"/>
    </source>
</evidence>
<sequence length="182" mass="20315">MKKIMLLFMVFVGIGFTGCTTKVLVTSVEKYDECINEAKADLQKHGYELSGMATETKNEPLVVGAYYSSKMGSSSILSNDFYDQEVYSFSNSNGDEVEFTMKYRGRYSKYTDTVCLVTVDLIGCKTSKVEDYDKFCGENSIIKQKLGNMEQDMKVSAYSPGKTSLLTTSILLATVLPFIFLL</sequence>
<name>A0A9D1RHX9_9BACT</name>
<dbReference type="AlphaFoldDB" id="A0A9D1RHX9"/>
<comment type="caution">
    <text evidence="2">The sequence shown here is derived from an EMBL/GenBank/DDBJ whole genome shotgun (WGS) entry which is preliminary data.</text>
</comment>
<evidence type="ECO:0000256" key="1">
    <source>
        <dbReference type="SAM" id="Phobius"/>
    </source>
</evidence>